<protein>
    <recommendedName>
        <fullName evidence="2">DUF8191 domain-containing protein</fullName>
    </recommendedName>
</protein>
<name>A0AAD7AL18_9AGAR</name>
<feature type="region of interest" description="Disordered" evidence="1">
    <location>
        <begin position="297"/>
        <end position="415"/>
    </location>
</feature>
<evidence type="ECO:0000259" key="2">
    <source>
        <dbReference type="Pfam" id="PF26609"/>
    </source>
</evidence>
<proteinExistence type="predicted"/>
<reference evidence="3" key="1">
    <citation type="submission" date="2023-03" db="EMBL/GenBank/DDBJ databases">
        <title>Massive genome expansion in bonnet fungi (Mycena s.s.) driven by repeated elements and novel gene families across ecological guilds.</title>
        <authorList>
            <consortium name="Lawrence Berkeley National Laboratory"/>
            <person name="Harder C.B."/>
            <person name="Miyauchi S."/>
            <person name="Viragh M."/>
            <person name="Kuo A."/>
            <person name="Thoen E."/>
            <person name="Andreopoulos B."/>
            <person name="Lu D."/>
            <person name="Skrede I."/>
            <person name="Drula E."/>
            <person name="Henrissat B."/>
            <person name="Morin E."/>
            <person name="Kohler A."/>
            <person name="Barry K."/>
            <person name="LaButti K."/>
            <person name="Morin E."/>
            <person name="Salamov A."/>
            <person name="Lipzen A."/>
            <person name="Mereny Z."/>
            <person name="Hegedus B."/>
            <person name="Baldrian P."/>
            <person name="Stursova M."/>
            <person name="Weitz H."/>
            <person name="Taylor A."/>
            <person name="Grigoriev I.V."/>
            <person name="Nagy L.G."/>
            <person name="Martin F."/>
            <person name="Kauserud H."/>
        </authorList>
    </citation>
    <scope>NUCLEOTIDE SEQUENCE</scope>
    <source>
        <strain evidence="3">CBHHK002</strain>
    </source>
</reference>
<dbReference type="Proteomes" id="UP001218218">
    <property type="component" value="Unassembled WGS sequence"/>
</dbReference>
<dbReference type="AlphaFoldDB" id="A0AAD7AL18"/>
<feature type="compositionally biased region" description="Acidic residues" evidence="1">
    <location>
        <begin position="321"/>
        <end position="339"/>
    </location>
</feature>
<gene>
    <name evidence="3" type="ORF">DFH08DRAFT_733663</name>
</gene>
<dbReference type="EMBL" id="JARIHO010000005">
    <property type="protein sequence ID" value="KAJ7361711.1"/>
    <property type="molecule type" value="Genomic_DNA"/>
</dbReference>
<dbReference type="InterPro" id="IPR058504">
    <property type="entry name" value="DUF8191"/>
</dbReference>
<accession>A0AAD7AL18</accession>
<evidence type="ECO:0000313" key="4">
    <source>
        <dbReference type="Proteomes" id="UP001218218"/>
    </source>
</evidence>
<feature type="region of interest" description="Disordered" evidence="1">
    <location>
        <begin position="110"/>
        <end position="131"/>
    </location>
</feature>
<feature type="domain" description="DUF8191" evidence="2">
    <location>
        <begin position="146"/>
        <end position="220"/>
    </location>
</feature>
<feature type="compositionally biased region" description="Acidic residues" evidence="1">
    <location>
        <begin position="379"/>
        <end position="405"/>
    </location>
</feature>
<keyword evidence="4" id="KW-1185">Reference proteome</keyword>
<comment type="caution">
    <text evidence="3">The sequence shown here is derived from an EMBL/GenBank/DDBJ whole genome shotgun (WGS) entry which is preliminary data.</text>
</comment>
<evidence type="ECO:0000313" key="3">
    <source>
        <dbReference type="EMBL" id="KAJ7361711.1"/>
    </source>
</evidence>
<evidence type="ECO:0000256" key="1">
    <source>
        <dbReference type="SAM" id="MobiDB-lite"/>
    </source>
</evidence>
<organism evidence="3 4">
    <name type="scientific">Mycena albidolilacea</name>
    <dbReference type="NCBI Taxonomy" id="1033008"/>
    <lineage>
        <taxon>Eukaryota</taxon>
        <taxon>Fungi</taxon>
        <taxon>Dikarya</taxon>
        <taxon>Basidiomycota</taxon>
        <taxon>Agaricomycotina</taxon>
        <taxon>Agaricomycetes</taxon>
        <taxon>Agaricomycetidae</taxon>
        <taxon>Agaricales</taxon>
        <taxon>Marasmiineae</taxon>
        <taxon>Mycenaceae</taxon>
        <taxon>Mycena</taxon>
    </lineage>
</organism>
<dbReference type="Pfam" id="PF26609">
    <property type="entry name" value="DUF8191"/>
    <property type="match status" value="1"/>
</dbReference>
<sequence length="415" mass="46517">MEIDTQPSAEEFRKQNAKLRKLGRVLRDLLASDPENTRRALEARSIENLEAFLSSSDALNPEAVWDDGDGLYRCPECVWELEHGECRHCGLEFDINLRDDADYTSNEAFNLDRLSGPRGDTPLRDDEQNSLPPSLYLSRQVEYEELRQRGATRFMCETFNLEFDADDGITAWADGDIYDEFAGPLMQTGDFWKIMLGRRIQLEDDDPDGSLFMEALLEDALIFPLVSEYKWETIEESPGIWVTRPIKSAPSAVHSDHSYDSIEVEENEAWNAMLSDEDEELEPGYAAPILPVESHNYETSDAESDDGNMAVDDPSIKREQMDDELELSVDEEVEEDDTDPGWTYDPNVPDTAWLPGDAIDLPEAETNAEGAGVQVADGSNEDSDLDEGSAEDSADSDFDSDEVLSGDEWVLGPGR</sequence>